<feature type="non-terminal residue" evidence="2">
    <location>
        <position position="234"/>
    </location>
</feature>
<dbReference type="InterPro" id="IPR035965">
    <property type="entry name" value="PAS-like_dom_sf"/>
</dbReference>
<evidence type="ECO:0000259" key="1">
    <source>
        <dbReference type="PROSITE" id="PS50112"/>
    </source>
</evidence>
<dbReference type="Pfam" id="PF00989">
    <property type="entry name" value="PAS"/>
    <property type="match status" value="1"/>
</dbReference>
<dbReference type="GO" id="GO:0006355">
    <property type="term" value="P:regulation of DNA-templated transcription"/>
    <property type="evidence" value="ECO:0007669"/>
    <property type="project" value="InterPro"/>
</dbReference>
<comment type="caution">
    <text evidence="2">The sequence shown here is derived from an EMBL/GenBank/DDBJ whole genome shotgun (WGS) entry which is preliminary data.</text>
</comment>
<feature type="domain" description="PAS" evidence="1">
    <location>
        <begin position="130"/>
        <end position="192"/>
    </location>
</feature>
<dbReference type="SUPFAM" id="SSF55781">
    <property type="entry name" value="GAF domain-like"/>
    <property type="match status" value="1"/>
</dbReference>
<dbReference type="Proteomes" id="UP000050509">
    <property type="component" value="Unassembled WGS sequence"/>
</dbReference>
<sequence>MLSALDVPEGGIFFYQPQLRRLDLVAHSPASSILAKHTPQRVFATDNPNLAALAALHSSVQVGELASGLVPRRSLAVPMYDGATLFGVVQIVAGPEQTLSAEQRWLLEALTQRMAAAMCHAQHDPSTQLAQEHTRALVDASNDAILMLDSLGVVTMINRRAKYFFGLAERDVVGRNQPQLRAVFERIFEDSQAFETWLAPLLASAEERAVTELGMLRAAPRLLQCFSAPVPDHR</sequence>
<dbReference type="NCBIfam" id="TIGR00229">
    <property type="entry name" value="sensory_box"/>
    <property type="match status" value="1"/>
</dbReference>
<organism evidence="2 3">
    <name type="scientific">Kouleothrix aurantiaca</name>
    <dbReference type="NCBI Taxonomy" id="186479"/>
    <lineage>
        <taxon>Bacteria</taxon>
        <taxon>Bacillati</taxon>
        <taxon>Chloroflexota</taxon>
        <taxon>Chloroflexia</taxon>
        <taxon>Chloroflexales</taxon>
        <taxon>Roseiflexineae</taxon>
        <taxon>Roseiflexaceae</taxon>
        <taxon>Kouleothrix</taxon>
    </lineage>
</organism>
<dbReference type="InterPro" id="IPR029016">
    <property type="entry name" value="GAF-like_dom_sf"/>
</dbReference>
<accession>A0A0P9D390</accession>
<dbReference type="Gene3D" id="3.30.450.20">
    <property type="entry name" value="PAS domain"/>
    <property type="match status" value="1"/>
</dbReference>
<evidence type="ECO:0000313" key="3">
    <source>
        <dbReference type="Proteomes" id="UP000050509"/>
    </source>
</evidence>
<proteinExistence type="predicted"/>
<protein>
    <recommendedName>
        <fullName evidence="1">PAS domain-containing protein</fullName>
    </recommendedName>
</protein>
<dbReference type="SMART" id="SM00091">
    <property type="entry name" value="PAS"/>
    <property type="match status" value="1"/>
</dbReference>
<dbReference type="CDD" id="cd00130">
    <property type="entry name" value="PAS"/>
    <property type="match status" value="1"/>
</dbReference>
<evidence type="ECO:0000313" key="2">
    <source>
        <dbReference type="EMBL" id="KPV49746.1"/>
    </source>
</evidence>
<name>A0A0P9D390_9CHLR</name>
<dbReference type="AlphaFoldDB" id="A0A0P9D390"/>
<dbReference type="SUPFAM" id="SSF55785">
    <property type="entry name" value="PYP-like sensor domain (PAS domain)"/>
    <property type="match status" value="1"/>
</dbReference>
<dbReference type="InterPro" id="IPR000014">
    <property type="entry name" value="PAS"/>
</dbReference>
<dbReference type="Gene3D" id="3.30.450.40">
    <property type="match status" value="1"/>
</dbReference>
<keyword evidence="3" id="KW-1185">Reference proteome</keyword>
<gene>
    <name evidence="2" type="ORF">SE17_30850</name>
</gene>
<reference evidence="2 3" key="1">
    <citation type="submission" date="2015-09" db="EMBL/GenBank/DDBJ databases">
        <title>Draft genome sequence of Kouleothrix aurantiaca JCM 19913.</title>
        <authorList>
            <person name="Hemp J."/>
        </authorList>
    </citation>
    <scope>NUCLEOTIDE SEQUENCE [LARGE SCALE GENOMIC DNA]</scope>
    <source>
        <strain evidence="2 3">COM-B</strain>
    </source>
</reference>
<dbReference type="InterPro" id="IPR013767">
    <property type="entry name" value="PAS_fold"/>
</dbReference>
<dbReference type="EMBL" id="LJCR01001774">
    <property type="protein sequence ID" value="KPV49746.1"/>
    <property type="molecule type" value="Genomic_DNA"/>
</dbReference>
<dbReference type="PROSITE" id="PS50112">
    <property type="entry name" value="PAS"/>
    <property type="match status" value="1"/>
</dbReference>